<evidence type="ECO:0000256" key="5">
    <source>
        <dbReference type="ARBA" id="ARBA00023136"/>
    </source>
</evidence>
<evidence type="ECO:0000256" key="1">
    <source>
        <dbReference type="ARBA" id="ARBA00004162"/>
    </source>
</evidence>
<sequence length="102" mass="11935">MKKRLYKSSTNKMIMGVCSGLAEYFNIDPTIVRIIALLLLFSYSFGFWLYIMLGVLLPYDYQVKGGRANHFDSLFKGFNTTNQREERKDVTPKTQEDDWSDF</sequence>
<reference evidence="9 10" key="1">
    <citation type="submission" date="2016-10" db="EMBL/GenBank/DDBJ databases">
        <authorList>
            <person name="de Groot N.N."/>
        </authorList>
    </citation>
    <scope>NUCLEOTIDE SEQUENCE [LARGE SCALE GENOMIC DNA]</scope>
    <source>
        <strain evidence="9 10">DSM 15695</strain>
    </source>
</reference>
<evidence type="ECO:0000256" key="4">
    <source>
        <dbReference type="ARBA" id="ARBA00022989"/>
    </source>
</evidence>
<dbReference type="InterPro" id="IPR007168">
    <property type="entry name" value="Phageshock_PspC_N"/>
</dbReference>
<gene>
    <name evidence="9" type="ORF">SAMN04488558_105132</name>
</gene>
<feature type="compositionally biased region" description="Basic and acidic residues" evidence="6">
    <location>
        <begin position="83"/>
        <end position="96"/>
    </location>
</feature>
<keyword evidence="2" id="KW-1003">Cell membrane</keyword>
<dbReference type="GO" id="GO:0005886">
    <property type="term" value="C:plasma membrane"/>
    <property type="evidence" value="ECO:0007669"/>
    <property type="project" value="UniProtKB-SubCell"/>
</dbReference>
<dbReference type="PANTHER" id="PTHR33885:SF3">
    <property type="entry name" value="PHAGE SHOCK PROTEIN C"/>
    <property type="match status" value="1"/>
</dbReference>
<evidence type="ECO:0000313" key="10">
    <source>
        <dbReference type="Proteomes" id="UP000198833"/>
    </source>
</evidence>
<evidence type="ECO:0000256" key="3">
    <source>
        <dbReference type="ARBA" id="ARBA00022692"/>
    </source>
</evidence>
<evidence type="ECO:0000313" key="9">
    <source>
        <dbReference type="EMBL" id="SEQ12549.1"/>
    </source>
</evidence>
<dbReference type="Pfam" id="PF04024">
    <property type="entry name" value="PspC"/>
    <property type="match status" value="1"/>
</dbReference>
<feature type="domain" description="Phage shock protein PspC N-terminal" evidence="8">
    <location>
        <begin position="3"/>
        <end position="59"/>
    </location>
</feature>
<name>A0A1H9DGM7_9LACT</name>
<evidence type="ECO:0000259" key="8">
    <source>
        <dbReference type="Pfam" id="PF04024"/>
    </source>
</evidence>
<dbReference type="EMBL" id="FOEN01000005">
    <property type="protein sequence ID" value="SEQ12549.1"/>
    <property type="molecule type" value="Genomic_DNA"/>
</dbReference>
<keyword evidence="3 7" id="KW-0812">Transmembrane</keyword>
<organism evidence="9 10">
    <name type="scientific">Ignavigranum ruoffiae</name>
    <dbReference type="NCBI Taxonomy" id="89093"/>
    <lineage>
        <taxon>Bacteria</taxon>
        <taxon>Bacillati</taxon>
        <taxon>Bacillota</taxon>
        <taxon>Bacilli</taxon>
        <taxon>Lactobacillales</taxon>
        <taxon>Aerococcaceae</taxon>
        <taxon>Ignavigranum</taxon>
    </lineage>
</organism>
<feature type="region of interest" description="Disordered" evidence="6">
    <location>
        <begin position="83"/>
        <end position="102"/>
    </location>
</feature>
<keyword evidence="5 7" id="KW-0472">Membrane</keyword>
<accession>A0A1H9DGM7</accession>
<comment type="subcellular location">
    <subcellularLocation>
        <location evidence="1">Cell membrane</location>
        <topology evidence="1">Single-pass membrane protein</topology>
    </subcellularLocation>
</comment>
<keyword evidence="10" id="KW-1185">Reference proteome</keyword>
<dbReference type="RefSeq" id="WP_092571676.1">
    <property type="nucleotide sequence ID" value="NZ_CALUDV010000019.1"/>
</dbReference>
<dbReference type="InterPro" id="IPR052027">
    <property type="entry name" value="PspC"/>
</dbReference>
<dbReference type="Proteomes" id="UP000198833">
    <property type="component" value="Unassembled WGS sequence"/>
</dbReference>
<dbReference type="PANTHER" id="PTHR33885">
    <property type="entry name" value="PHAGE SHOCK PROTEIN C"/>
    <property type="match status" value="1"/>
</dbReference>
<protein>
    <submittedName>
        <fullName evidence="9">Phage shock protein PspC (Stress-responsive transcriptional regulator)</fullName>
    </submittedName>
</protein>
<evidence type="ECO:0000256" key="7">
    <source>
        <dbReference type="SAM" id="Phobius"/>
    </source>
</evidence>
<keyword evidence="4 7" id="KW-1133">Transmembrane helix</keyword>
<evidence type="ECO:0000256" key="2">
    <source>
        <dbReference type="ARBA" id="ARBA00022475"/>
    </source>
</evidence>
<dbReference type="AlphaFoldDB" id="A0A1H9DGM7"/>
<feature type="transmembrane region" description="Helical" evidence="7">
    <location>
        <begin position="31"/>
        <end position="57"/>
    </location>
</feature>
<dbReference type="OrthoDB" id="9815286at2"/>
<proteinExistence type="predicted"/>
<dbReference type="STRING" id="89093.SAMN04488558_105132"/>
<evidence type="ECO:0000256" key="6">
    <source>
        <dbReference type="SAM" id="MobiDB-lite"/>
    </source>
</evidence>